<feature type="coiled-coil region" evidence="1">
    <location>
        <begin position="103"/>
        <end position="130"/>
    </location>
</feature>
<dbReference type="EMBL" id="JAUCMV010000005">
    <property type="protein sequence ID" value="KAK0399886.1"/>
    <property type="molecule type" value="Genomic_DNA"/>
</dbReference>
<keyword evidence="2" id="KW-0732">Signal</keyword>
<reference evidence="3" key="1">
    <citation type="submission" date="2023-06" db="EMBL/GenBank/DDBJ databases">
        <title>Genomic analysis of the entomopathogenic nematode Steinernema hermaphroditum.</title>
        <authorList>
            <person name="Schwarz E.M."/>
            <person name="Heppert J.K."/>
            <person name="Baniya A."/>
            <person name="Schwartz H.T."/>
            <person name="Tan C.-H."/>
            <person name="Antoshechkin I."/>
            <person name="Sternberg P.W."/>
            <person name="Goodrich-Blair H."/>
            <person name="Dillman A.R."/>
        </authorList>
    </citation>
    <scope>NUCLEOTIDE SEQUENCE</scope>
    <source>
        <strain evidence="3">PS9179</strain>
        <tissue evidence="3">Whole animal</tissue>
    </source>
</reference>
<evidence type="ECO:0000313" key="3">
    <source>
        <dbReference type="EMBL" id="KAK0399886.1"/>
    </source>
</evidence>
<comment type="caution">
    <text evidence="3">The sequence shown here is derived from an EMBL/GenBank/DDBJ whole genome shotgun (WGS) entry which is preliminary data.</text>
</comment>
<dbReference type="AlphaFoldDB" id="A0AA39LJC9"/>
<evidence type="ECO:0000313" key="4">
    <source>
        <dbReference type="Proteomes" id="UP001175271"/>
    </source>
</evidence>
<proteinExistence type="predicted"/>
<organism evidence="3 4">
    <name type="scientific">Steinernema hermaphroditum</name>
    <dbReference type="NCBI Taxonomy" id="289476"/>
    <lineage>
        <taxon>Eukaryota</taxon>
        <taxon>Metazoa</taxon>
        <taxon>Ecdysozoa</taxon>
        <taxon>Nematoda</taxon>
        <taxon>Chromadorea</taxon>
        <taxon>Rhabditida</taxon>
        <taxon>Tylenchina</taxon>
        <taxon>Panagrolaimomorpha</taxon>
        <taxon>Strongyloidoidea</taxon>
        <taxon>Steinernematidae</taxon>
        <taxon>Steinernema</taxon>
    </lineage>
</organism>
<feature type="signal peptide" evidence="2">
    <location>
        <begin position="1"/>
        <end position="23"/>
    </location>
</feature>
<sequence length="205" mass="22598">MNAGRSFVALLLSVIFISPTAKCDELLPPISEQQDPLFVQQSSLNGILFPNNMGSYPPRFGNQISQFPRIDNSIVNFDFRCKCTAKTGRGAQTVPSPLPLDANAQAQQQIQQLQEQLRQQQEQIRRAQQQPTGGTPFEQFAHMLSVAEGLDCSCSGLSTPMNDFALTNTQNPTNMNVPRMGGLPLTSPFQQRLAPISEFGPQMFP</sequence>
<evidence type="ECO:0000256" key="1">
    <source>
        <dbReference type="SAM" id="Coils"/>
    </source>
</evidence>
<protein>
    <submittedName>
        <fullName evidence="3">Uncharacterized protein</fullName>
    </submittedName>
</protein>
<keyword evidence="4" id="KW-1185">Reference proteome</keyword>
<accession>A0AA39LJC9</accession>
<feature type="chain" id="PRO_5041430554" evidence="2">
    <location>
        <begin position="24"/>
        <end position="205"/>
    </location>
</feature>
<gene>
    <name evidence="3" type="ORF">QR680_003256</name>
</gene>
<dbReference type="Proteomes" id="UP001175271">
    <property type="component" value="Unassembled WGS sequence"/>
</dbReference>
<keyword evidence="1" id="KW-0175">Coiled coil</keyword>
<name>A0AA39LJC9_9BILA</name>
<evidence type="ECO:0000256" key="2">
    <source>
        <dbReference type="SAM" id="SignalP"/>
    </source>
</evidence>